<organism evidence="2 3">
    <name type="scientific">Cladophialophora chaetospira</name>
    <dbReference type="NCBI Taxonomy" id="386627"/>
    <lineage>
        <taxon>Eukaryota</taxon>
        <taxon>Fungi</taxon>
        <taxon>Dikarya</taxon>
        <taxon>Ascomycota</taxon>
        <taxon>Pezizomycotina</taxon>
        <taxon>Eurotiomycetes</taxon>
        <taxon>Chaetothyriomycetidae</taxon>
        <taxon>Chaetothyriales</taxon>
        <taxon>Herpotrichiellaceae</taxon>
        <taxon>Cladophialophora</taxon>
    </lineage>
</organism>
<dbReference type="SMART" id="SM00886">
    <property type="entry name" value="Dabb"/>
    <property type="match status" value="1"/>
</dbReference>
<evidence type="ECO:0000259" key="1">
    <source>
        <dbReference type="PROSITE" id="PS51502"/>
    </source>
</evidence>
<dbReference type="Pfam" id="PF07876">
    <property type="entry name" value="Dabb"/>
    <property type="match status" value="1"/>
</dbReference>
<dbReference type="InterPro" id="IPR013097">
    <property type="entry name" value="Dabb"/>
</dbReference>
<dbReference type="InterPro" id="IPR011008">
    <property type="entry name" value="Dimeric_a/b-barrel"/>
</dbReference>
<dbReference type="Proteomes" id="UP001172673">
    <property type="component" value="Unassembled WGS sequence"/>
</dbReference>
<gene>
    <name evidence="2" type="ORF">H2200_008849</name>
</gene>
<dbReference type="SUPFAM" id="SSF54909">
    <property type="entry name" value="Dimeric alpha+beta barrel"/>
    <property type="match status" value="1"/>
</dbReference>
<dbReference type="AlphaFoldDB" id="A0AA38X4T3"/>
<name>A0AA38X4T3_9EURO</name>
<evidence type="ECO:0000313" key="3">
    <source>
        <dbReference type="Proteomes" id="UP001172673"/>
    </source>
</evidence>
<dbReference type="PROSITE" id="PS51502">
    <property type="entry name" value="S_R_A_B_BARREL"/>
    <property type="match status" value="1"/>
</dbReference>
<accession>A0AA38X4T3</accession>
<proteinExistence type="predicted"/>
<dbReference type="Gene3D" id="3.30.70.100">
    <property type="match status" value="1"/>
</dbReference>
<sequence>MAIYHVGELTKPFPHTSLLSPLTEDTVLFKLKPGVTPAQLAEWSAKAKGMVGQIPGLTKLEVNTPLASTAHRGQGFNMGLVAVLEKADDVKVYAEHPAHLEVHKFREELADDTLAYDLEYSD</sequence>
<protein>
    <recommendedName>
        <fullName evidence="1">Stress-response A/B barrel domain-containing protein</fullName>
    </recommendedName>
</protein>
<feature type="domain" description="Stress-response A/B barrel" evidence="1">
    <location>
        <begin position="23"/>
        <end position="118"/>
    </location>
</feature>
<dbReference type="EMBL" id="JAPDRK010000013">
    <property type="protein sequence ID" value="KAJ9606839.1"/>
    <property type="molecule type" value="Genomic_DNA"/>
</dbReference>
<reference evidence="2" key="1">
    <citation type="submission" date="2022-10" db="EMBL/GenBank/DDBJ databases">
        <title>Culturing micro-colonial fungi from biological soil crusts in the Mojave desert and describing Neophaeococcomyces mojavensis, and introducing the new genera and species Taxawa tesnikishii.</title>
        <authorList>
            <person name="Kurbessoian T."/>
            <person name="Stajich J.E."/>
        </authorList>
    </citation>
    <scope>NUCLEOTIDE SEQUENCE</scope>
    <source>
        <strain evidence="2">TK_41</strain>
    </source>
</reference>
<keyword evidence="3" id="KW-1185">Reference proteome</keyword>
<comment type="caution">
    <text evidence="2">The sequence shown here is derived from an EMBL/GenBank/DDBJ whole genome shotgun (WGS) entry which is preliminary data.</text>
</comment>
<evidence type="ECO:0000313" key="2">
    <source>
        <dbReference type="EMBL" id="KAJ9606839.1"/>
    </source>
</evidence>